<protein>
    <submittedName>
        <fullName evidence="1">Uncharacterized protein</fullName>
    </submittedName>
</protein>
<accession>A0ACB6QK70</accession>
<name>A0ACB6QK70_9PLEO</name>
<sequence length="92" mass="10458">MVTSTGSHLTMTTNSITIRGFGNTLGMLLEFTVMQLPFEWAILLDILLLWSDFVMFSALRGLDFGDVTIEQDLKEKLRSDVNTQKHKILHSQ</sequence>
<dbReference type="Proteomes" id="UP000799755">
    <property type="component" value="Unassembled WGS sequence"/>
</dbReference>
<keyword evidence="2" id="KW-1185">Reference proteome</keyword>
<dbReference type="EMBL" id="MU003524">
    <property type="protein sequence ID" value="KAF2466536.1"/>
    <property type="molecule type" value="Genomic_DNA"/>
</dbReference>
<organism evidence="1 2">
    <name type="scientific">Lindgomyces ingoldianus</name>
    <dbReference type="NCBI Taxonomy" id="673940"/>
    <lineage>
        <taxon>Eukaryota</taxon>
        <taxon>Fungi</taxon>
        <taxon>Dikarya</taxon>
        <taxon>Ascomycota</taxon>
        <taxon>Pezizomycotina</taxon>
        <taxon>Dothideomycetes</taxon>
        <taxon>Pleosporomycetidae</taxon>
        <taxon>Pleosporales</taxon>
        <taxon>Lindgomycetaceae</taxon>
        <taxon>Lindgomyces</taxon>
    </lineage>
</organism>
<evidence type="ECO:0000313" key="1">
    <source>
        <dbReference type="EMBL" id="KAF2466536.1"/>
    </source>
</evidence>
<gene>
    <name evidence="1" type="ORF">BDR25DRAFT_359428</name>
</gene>
<reference evidence="1" key="1">
    <citation type="journal article" date="2020" name="Stud. Mycol.">
        <title>101 Dothideomycetes genomes: a test case for predicting lifestyles and emergence of pathogens.</title>
        <authorList>
            <person name="Haridas S."/>
            <person name="Albert R."/>
            <person name="Binder M."/>
            <person name="Bloem J."/>
            <person name="Labutti K."/>
            <person name="Salamov A."/>
            <person name="Andreopoulos B."/>
            <person name="Baker S."/>
            <person name="Barry K."/>
            <person name="Bills G."/>
            <person name="Bluhm B."/>
            <person name="Cannon C."/>
            <person name="Castanera R."/>
            <person name="Culley D."/>
            <person name="Daum C."/>
            <person name="Ezra D."/>
            <person name="Gonzalez J."/>
            <person name="Henrissat B."/>
            <person name="Kuo A."/>
            <person name="Liang C."/>
            <person name="Lipzen A."/>
            <person name="Lutzoni F."/>
            <person name="Magnuson J."/>
            <person name="Mondo S."/>
            <person name="Nolan M."/>
            <person name="Ohm R."/>
            <person name="Pangilinan J."/>
            <person name="Park H.-J."/>
            <person name="Ramirez L."/>
            <person name="Alfaro M."/>
            <person name="Sun H."/>
            <person name="Tritt A."/>
            <person name="Yoshinaga Y."/>
            <person name="Zwiers L.-H."/>
            <person name="Turgeon B."/>
            <person name="Goodwin S."/>
            <person name="Spatafora J."/>
            <person name="Crous P."/>
            <person name="Grigoriev I."/>
        </authorList>
    </citation>
    <scope>NUCLEOTIDE SEQUENCE</scope>
    <source>
        <strain evidence="1">ATCC 200398</strain>
    </source>
</reference>
<evidence type="ECO:0000313" key="2">
    <source>
        <dbReference type="Proteomes" id="UP000799755"/>
    </source>
</evidence>
<comment type="caution">
    <text evidence="1">The sequence shown here is derived from an EMBL/GenBank/DDBJ whole genome shotgun (WGS) entry which is preliminary data.</text>
</comment>
<proteinExistence type="predicted"/>